<name>A0A7R7ELS4_9FIRM</name>
<accession>A0A7R7ELS4</accession>
<gene>
    <name evidence="1" type="ORF">bsdtb5_23890</name>
</gene>
<dbReference type="Proteomes" id="UP000595897">
    <property type="component" value="Chromosome"/>
</dbReference>
<keyword evidence="2" id="KW-1185">Reference proteome</keyword>
<organism evidence="1 2">
    <name type="scientific">Anaeromicropila herbilytica</name>
    <dbReference type="NCBI Taxonomy" id="2785025"/>
    <lineage>
        <taxon>Bacteria</taxon>
        <taxon>Bacillati</taxon>
        <taxon>Bacillota</taxon>
        <taxon>Clostridia</taxon>
        <taxon>Lachnospirales</taxon>
        <taxon>Lachnospiraceae</taxon>
        <taxon>Anaeromicropila</taxon>
    </lineage>
</organism>
<proteinExistence type="predicted"/>
<dbReference type="RefSeq" id="WP_271712241.1">
    <property type="nucleotide sequence ID" value="NZ_AP024169.1"/>
</dbReference>
<reference evidence="1 2" key="1">
    <citation type="submission" date="2020-11" db="EMBL/GenBank/DDBJ databases">
        <title>Draft genome sequencing of a Lachnospiraceae strain isolated from anoxic soil subjected to BSD treatment.</title>
        <authorList>
            <person name="Uek A."/>
            <person name="Tonouchi A."/>
        </authorList>
    </citation>
    <scope>NUCLEOTIDE SEQUENCE [LARGE SCALE GENOMIC DNA]</scope>
    <source>
        <strain evidence="1 2">TB5</strain>
    </source>
</reference>
<dbReference type="AlphaFoldDB" id="A0A7R7ELS4"/>
<protein>
    <recommendedName>
        <fullName evidence="3">GyrI-like small molecule binding domain-containing protein</fullName>
    </recommendedName>
</protein>
<dbReference type="KEGG" id="ahb:bsdtb5_23890"/>
<evidence type="ECO:0000313" key="2">
    <source>
        <dbReference type="Proteomes" id="UP000595897"/>
    </source>
</evidence>
<sequence>MVEVIKVYKQATPDMKFIGKKYLESDRKDGGFGYKWCEWFQNNWFEVLEENVTESWKSQLEDSDAYVGMMRWKEGEEFQYWIGMLLPLETAVPEGYESVNFAAGNIGVGWLKGMEDEIYCKEDKCADKLVENGMNIISGKENAYWFFERYGCPRFTTPDEEGKIVLDICHFVE</sequence>
<evidence type="ECO:0008006" key="3">
    <source>
        <dbReference type="Google" id="ProtNLM"/>
    </source>
</evidence>
<dbReference type="EMBL" id="AP024169">
    <property type="protein sequence ID" value="BCN31094.1"/>
    <property type="molecule type" value="Genomic_DNA"/>
</dbReference>
<evidence type="ECO:0000313" key="1">
    <source>
        <dbReference type="EMBL" id="BCN31094.1"/>
    </source>
</evidence>